<dbReference type="AlphaFoldDB" id="A0A150WMS9"/>
<keyword evidence="2" id="KW-1185">Reference proteome</keyword>
<dbReference type="Proteomes" id="UP000075320">
    <property type="component" value="Unassembled WGS sequence"/>
</dbReference>
<dbReference type="RefSeq" id="WP_061833242.1">
    <property type="nucleotide sequence ID" value="NZ_LUKE01000001.1"/>
</dbReference>
<organism evidence="1 2">
    <name type="scientific">Bdellovibrio bacteriovorus</name>
    <dbReference type="NCBI Taxonomy" id="959"/>
    <lineage>
        <taxon>Bacteria</taxon>
        <taxon>Pseudomonadati</taxon>
        <taxon>Bdellovibrionota</taxon>
        <taxon>Bdellovibrionia</taxon>
        <taxon>Bdellovibrionales</taxon>
        <taxon>Pseudobdellovibrionaceae</taxon>
        <taxon>Bdellovibrio</taxon>
    </lineage>
</organism>
<reference evidence="1 2" key="1">
    <citation type="submission" date="2016-03" db="EMBL/GenBank/DDBJ databases">
        <authorList>
            <person name="Ploux O."/>
        </authorList>
    </citation>
    <scope>NUCLEOTIDE SEQUENCE [LARGE SCALE GENOMIC DNA]</scope>
    <source>
        <strain evidence="1 2">R0</strain>
    </source>
</reference>
<evidence type="ECO:0008006" key="3">
    <source>
        <dbReference type="Google" id="ProtNLM"/>
    </source>
</evidence>
<protein>
    <recommendedName>
        <fullName evidence="3">Tetratricopeptide repeat protein</fullName>
    </recommendedName>
</protein>
<comment type="caution">
    <text evidence="1">The sequence shown here is derived from an EMBL/GenBank/DDBJ whole genome shotgun (WGS) entry which is preliminary data.</text>
</comment>
<dbReference type="EMBL" id="LUKE01000001">
    <property type="protein sequence ID" value="KYG65698.1"/>
    <property type="molecule type" value="Genomic_DNA"/>
</dbReference>
<sequence length="167" mass="19191">MPKMIFLILFFFISFERSFGAKYSAPLPVDIFVKASQAFNDKNGDFEEKKKSVESILALLDENPDFSYRHYWRAVFLTFQCELADKGRIIPGCIISELSNIKSLLFHAHKEYPEYYHYAPARTLGIMYLKMPAIVGGSNKKAIAYLKEATEGAPDFKENAEWLSRVK</sequence>
<proteinExistence type="predicted"/>
<evidence type="ECO:0000313" key="2">
    <source>
        <dbReference type="Proteomes" id="UP000075320"/>
    </source>
</evidence>
<accession>A0A150WMS9</accession>
<evidence type="ECO:0000313" key="1">
    <source>
        <dbReference type="EMBL" id="KYG65698.1"/>
    </source>
</evidence>
<gene>
    <name evidence="1" type="ORF">AZI86_01075</name>
</gene>
<name>A0A150WMS9_BDEBC</name>